<feature type="compositionally biased region" description="Gly residues" evidence="3">
    <location>
        <begin position="823"/>
        <end position="833"/>
    </location>
</feature>
<evidence type="ECO:0008006" key="8">
    <source>
        <dbReference type="Google" id="ProtNLM"/>
    </source>
</evidence>
<keyword evidence="7" id="KW-1185">Reference proteome</keyword>
<dbReference type="OrthoDB" id="79367at2759"/>
<protein>
    <recommendedName>
        <fullName evidence="8">CID domain-containing protein</fullName>
    </recommendedName>
</protein>
<feature type="region of interest" description="Disordered" evidence="3">
    <location>
        <begin position="166"/>
        <end position="200"/>
    </location>
</feature>
<reference evidence="6 7" key="1">
    <citation type="submission" date="2009-08" db="EMBL/GenBank/DDBJ databases">
        <title>The Genome Sequence of Spizellomyces punctatus strain DAOM BR117.</title>
        <authorList>
            <consortium name="The Broad Institute Genome Sequencing Platform"/>
            <person name="Russ C."/>
            <person name="Cuomo C."/>
            <person name="Shea T."/>
            <person name="Young S.K."/>
            <person name="Zeng Q."/>
            <person name="Koehrsen M."/>
            <person name="Haas B."/>
            <person name="Borodovsky M."/>
            <person name="Guigo R."/>
            <person name="Alvarado L."/>
            <person name="Berlin A."/>
            <person name="Bochicchio J."/>
            <person name="Borenstein D."/>
            <person name="Chapman S."/>
            <person name="Chen Z."/>
            <person name="Engels R."/>
            <person name="Freedman E."/>
            <person name="Gellesch M."/>
            <person name="Goldberg J."/>
            <person name="Griggs A."/>
            <person name="Gujja S."/>
            <person name="Heiman D."/>
            <person name="Hepburn T."/>
            <person name="Howarth C."/>
            <person name="Jen D."/>
            <person name="Larson L."/>
            <person name="Lewis B."/>
            <person name="Mehta T."/>
            <person name="Park D."/>
            <person name="Pearson M."/>
            <person name="Roberts A."/>
            <person name="Saif S."/>
            <person name="Shenoy N."/>
            <person name="Sisk P."/>
            <person name="Stolte C."/>
            <person name="Sykes S."/>
            <person name="Thomson T."/>
            <person name="Walk T."/>
            <person name="White J."/>
            <person name="Yandava C."/>
            <person name="Burger G."/>
            <person name="Gray M.W."/>
            <person name="Holland P.W.H."/>
            <person name="King N."/>
            <person name="Lang F.B.F."/>
            <person name="Roger A.J."/>
            <person name="Ruiz-Trillo I."/>
            <person name="Lander E."/>
            <person name="Nusbaum C."/>
        </authorList>
    </citation>
    <scope>NUCLEOTIDE SEQUENCE [LARGE SCALE GENOMIC DNA]</scope>
    <source>
        <strain evidence="6 7">DAOM BR117</strain>
    </source>
</reference>
<dbReference type="SUPFAM" id="SSF54928">
    <property type="entry name" value="RNA-binding domain, RBD"/>
    <property type="match status" value="1"/>
</dbReference>
<evidence type="ECO:0000256" key="3">
    <source>
        <dbReference type="SAM" id="MobiDB-lite"/>
    </source>
</evidence>
<dbReference type="Pfam" id="PF04818">
    <property type="entry name" value="CID"/>
    <property type="match status" value="1"/>
</dbReference>
<evidence type="ECO:0000313" key="6">
    <source>
        <dbReference type="EMBL" id="KND02580.1"/>
    </source>
</evidence>
<keyword evidence="1 2" id="KW-0694">RNA-binding</keyword>
<dbReference type="Gene3D" id="1.25.40.90">
    <property type="match status" value="1"/>
</dbReference>
<evidence type="ECO:0000313" key="7">
    <source>
        <dbReference type="Proteomes" id="UP000053201"/>
    </source>
</evidence>
<dbReference type="AlphaFoldDB" id="A0A0L0HNR9"/>
<organism evidence="6 7">
    <name type="scientific">Spizellomyces punctatus (strain DAOM BR117)</name>
    <dbReference type="NCBI Taxonomy" id="645134"/>
    <lineage>
        <taxon>Eukaryota</taxon>
        <taxon>Fungi</taxon>
        <taxon>Fungi incertae sedis</taxon>
        <taxon>Chytridiomycota</taxon>
        <taxon>Chytridiomycota incertae sedis</taxon>
        <taxon>Chytridiomycetes</taxon>
        <taxon>Spizellomycetales</taxon>
        <taxon>Spizellomycetaceae</taxon>
        <taxon>Spizellomyces</taxon>
    </lineage>
</organism>
<dbReference type="GO" id="GO:0003723">
    <property type="term" value="F:RNA binding"/>
    <property type="evidence" value="ECO:0007669"/>
    <property type="project" value="UniProtKB-UniRule"/>
</dbReference>
<dbReference type="VEuPathDB" id="FungiDB:SPPG_03038"/>
<dbReference type="InterPro" id="IPR051485">
    <property type="entry name" value="SR-CTD_assoc_factor"/>
</dbReference>
<dbReference type="RefSeq" id="XP_016610619.1">
    <property type="nucleotide sequence ID" value="XM_016751322.1"/>
</dbReference>
<feature type="compositionally biased region" description="Polar residues" evidence="3">
    <location>
        <begin position="302"/>
        <end position="314"/>
    </location>
</feature>
<dbReference type="eggNOG" id="KOG0132">
    <property type="taxonomic scope" value="Eukaryota"/>
</dbReference>
<evidence type="ECO:0000256" key="2">
    <source>
        <dbReference type="PROSITE-ProRule" id="PRU00176"/>
    </source>
</evidence>
<dbReference type="InterPro" id="IPR008942">
    <property type="entry name" value="ENTH_VHS"/>
</dbReference>
<dbReference type="InterPro" id="IPR048892">
    <property type="entry name" value="Nrd1_Seb1_dom2"/>
</dbReference>
<feature type="region of interest" description="Disordered" evidence="3">
    <location>
        <begin position="717"/>
        <end position="897"/>
    </location>
</feature>
<dbReference type="Pfam" id="PF21380">
    <property type="entry name" value="Nrd1-Seb1_dom2"/>
    <property type="match status" value="1"/>
</dbReference>
<dbReference type="GeneID" id="27686585"/>
<dbReference type="Gene3D" id="3.30.70.330">
    <property type="match status" value="1"/>
</dbReference>
<dbReference type="OMA" id="GIVQTCI"/>
<dbReference type="EMBL" id="KQ257453">
    <property type="protein sequence ID" value="KND02580.1"/>
    <property type="molecule type" value="Genomic_DNA"/>
</dbReference>
<dbReference type="PANTHER" id="PTHR23140">
    <property type="entry name" value="RNA PROCESSING PROTEIN LD23810P"/>
    <property type="match status" value="1"/>
</dbReference>
<dbReference type="InterPro" id="IPR000504">
    <property type="entry name" value="RRM_dom"/>
</dbReference>
<feature type="compositionally biased region" description="Polar residues" evidence="3">
    <location>
        <begin position="358"/>
        <end position="395"/>
    </location>
</feature>
<feature type="compositionally biased region" description="Polar residues" evidence="3">
    <location>
        <begin position="328"/>
        <end position="351"/>
    </location>
</feature>
<proteinExistence type="predicted"/>
<dbReference type="SUPFAM" id="SSF48464">
    <property type="entry name" value="ENTH/VHS domain"/>
    <property type="match status" value="1"/>
</dbReference>
<dbReference type="CDD" id="cd16983">
    <property type="entry name" value="CID_SCAF8_like"/>
    <property type="match status" value="1"/>
</dbReference>
<dbReference type="InterPro" id="IPR006569">
    <property type="entry name" value="CID_dom"/>
</dbReference>
<dbReference type="FunCoup" id="A0A0L0HNR9">
    <property type="interactions" value="56"/>
</dbReference>
<sequence length="897" mass="96647">MSLRDTLEFDKELHSLYETKLPVSASKISSLTKLAIKHAKNYKNIVYSIEKFIQKCPPELKLAGLYTIDSIARAAAKHPEDGKVYIARFEEKLDTFIPHLLQAPPKDKDRVKRTVGLWKRSGLFNVEQVTALEKQYFTEGHAEAPGPTVIASAGLGDPRVSNNSNNGTGIIGTDPRLNNGSIGGPEATSAPQQPAGLPSAGLDATSLLGALGALGQSAVPGLGGNLDVASLLPLLQNQAALPQQPSVQSQQAAIAQLLLAGLPMVSNNPVVGSLTASLQATPSLNSSSGDIADNSITKQHVSAASTSIGQSANPNDFDYGDEEDVKKVTSSGVGTAQSNVTATHQPASFPSGSIRDAVSSTPWGSQSTHAAQHQNPMGQGQTNLGSMGSESSNFPNRAGGGPPQSQQSMLHQYAQHPSLEGRMQNDGKSLAPIGRPIPVVGSDREGAQPVSPWTQAAAQGAVPARPGDCLPGFVDPSLPKEFMKILTRTVYVGGITPNITKENVRDLFETIARVDTVTVNYPKFNAFVKLLTRAEADLVKDRFHKYQYNGTMLKMGWGCGYGPKEFFDYTTGETLFPLARMTDTEKRTISQSTRGGGPIEGGMVVEEPDFGWPQKGDVCKGKYASGQIPFAPGFVAAQQQRDRGGFNQSTPHMARPFVQPGMQQMQQTPWMGNRDGVPAGLQPPFPNMAMGMPRPPHHQYPQMSPSGRGTEIMVVTDRQYDERDDERWRNRQTQDRGEEHIVVLGGGDDTEEVNSTNEAKHTSEDREANGPSDGGGESGQHPRRSYDWPYQHPPPNYGPGYGMPPAGPHGMRPGGGPPPHWGRGPGMYHGGPGARPAWGPPPGWNGPPGGMVPRKRQYSPDTDGRDTRREDDGERQDDRHDHGGDEDDSRRRRSRWE</sequence>
<dbReference type="GO" id="GO:0005634">
    <property type="term" value="C:nucleus"/>
    <property type="evidence" value="ECO:0007669"/>
    <property type="project" value="TreeGrafter"/>
</dbReference>
<dbReference type="Proteomes" id="UP000053201">
    <property type="component" value="Unassembled WGS sequence"/>
</dbReference>
<feature type="domain" description="RRM" evidence="4">
    <location>
        <begin position="488"/>
        <end position="560"/>
    </location>
</feature>
<dbReference type="SMART" id="SM00360">
    <property type="entry name" value="RRM"/>
    <property type="match status" value="1"/>
</dbReference>
<evidence type="ECO:0000259" key="4">
    <source>
        <dbReference type="PROSITE" id="PS50102"/>
    </source>
</evidence>
<evidence type="ECO:0000259" key="5">
    <source>
        <dbReference type="PROSITE" id="PS51391"/>
    </source>
</evidence>
<dbReference type="InParanoid" id="A0A0L0HNR9"/>
<dbReference type="InterPro" id="IPR012677">
    <property type="entry name" value="Nucleotide-bd_a/b_plait_sf"/>
</dbReference>
<feature type="compositionally biased region" description="Basic and acidic residues" evidence="3">
    <location>
        <begin position="862"/>
        <end position="883"/>
    </location>
</feature>
<dbReference type="PANTHER" id="PTHR23140:SF4">
    <property type="entry name" value="PROTEIN CBR-NRD-1"/>
    <property type="match status" value="1"/>
</dbReference>
<evidence type="ECO:0000256" key="1">
    <source>
        <dbReference type="ARBA" id="ARBA00022884"/>
    </source>
</evidence>
<feature type="compositionally biased region" description="Basic and acidic residues" evidence="3">
    <location>
        <begin position="718"/>
        <end position="741"/>
    </location>
</feature>
<feature type="domain" description="CID" evidence="5">
    <location>
        <begin position="1"/>
        <end position="140"/>
    </location>
</feature>
<dbReference type="InterPro" id="IPR035979">
    <property type="entry name" value="RBD_domain_sf"/>
</dbReference>
<gene>
    <name evidence="6" type="ORF">SPPG_03038</name>
</gene>
<dbReference type="STRING" id="645134.A0A0L0HNR9"/>
<name>A0A0L0HNR9_SPIPD</name>
<feature type="region of interest" description="Disordered" evidence="3">
    <location>
        <begin position="302"/>
        <end position="411"/>
    </location>
</feature>
<accession>A0A0L0HNR9</accession>
<dbReference type="PROSITE" id="PS50102">
    <property type="entry name" value="RRM"/>
    <property type="match status" value="1"/>
</dbReference>
<dbReference type="Pfam" id="PF00076">
    <property type="entry name" value="RRM_1"/>
    <property type="match status" value="1"/>
</dbReference>
<dbReference type="SMART" id="SM00582">
    <property type="entry name" value="RPR"/>
    <property type="match status" value="1"/>
</dbReference>
<dbReference type="PROSITE" id="PS51391">
    <property type="entry name" value="CID"/>
    <property type="match status" value="1"/>
</dbReference>
<feature type="compositionally biased region" description="Basic and acidic residues" evidence="3">
    <location>
        <begin position="758"/>
        <end position="768"/>
    </location>
</feature>